<dbReference type="EMBL" id="MU005613">
    <property type="protein sequence ID" value="KAF2678349.1"/>
    <property type="molecule type" value="Genomic_DNA"/>
</dbReference>
<dbReference type="OrthoDB" id="5063360at2759"/>
<reference evidence="2" key="1">
    <citation type="journal article" date="2020" name="Stud. Mycol.">
        <title>101 Dothideomycetes genomes: a test case for predicting lifestyles and emergence of pathogens.</title>
        <authorList>
            <person name="Haridas S."/>
            <person name="Albert R."/>
            <person name="Binder M."/>
            <person name="Bloem J."/>
            <person name="Labutti K."/>
            <person name="Salamov A."/>
            <person name="Andreopoulos B."/>
            <person name="Baker S."/>
            <person name="Barry K."/>
            <person name="Bills G."/>
            <person name="Bluhm B."/>
            <person name="Cannon C."/>
            <person name="Castanera R."/>
            <person name="Culley D."/>
            <person name="Daum C."/>
            <person name="Ezra D."/>
            <person name="Gonzalez J."/>
            <person name="Henrissat B."/>
            <person name="Kuo A."/>
            <person name="Liang C."/>
            <person name="Lipzen A."/>
            <person name="Lutzoni F."/>
            <person name="Magnuson J."/>
            <person name="Mondo S."/>
            <person name="Nolan M."/>
            <person name="Ohm R."/>
            <person name="Pangilinan J."/>
            <person name="Park H.-J."/>
            <person name="Ramirez L."/>
            <person name="Alfaro M."/>
            <person name="Sun H."/>
            <person name="Tritt A."/>
            <person name="Yoshinaga Y."/>
            <person name="Zwiers L.-H."/>
            <person name="Turgeon B."/>
            <person name="Goodwin S."/>
            <person name="Spatafora J."/>
            <person name="Crous P."/>
            <person name="Grigoriev I."/>
        </authorList>
    </citation>
    <scope>NUCLEOTIDE SEQUENCE</scope>
    <source>
        <strain evidence="2">CBS 122367</strain>
    </source>
</reference>
<dbReference type="AlphaFoldDB" id="A0A6G1IKD5"/>
<keyword evidence="3" id="KW-1185">Reference proteome</keyword>
<feature type="region of interest" description="Disordered" evidence="1">
    <location>
        <begin position="117"/>
        <end position="146"/>
    </location>
</feature>
<evidence type="ECO:0000313" key="2">
    <source>
        <dbReference type="EMBL" id="KAF2678349.1"/>
    </source>
</evidence>
<dbReference type="Proteomes" id="UP000799291">
    <property type="component" value="Unassembled WGS sequence"/>
</dbReference>
<gene>
    <name evidence="2" type="ORF">K458DRAFT_140875</name>
</gene>
<evidence type="ECO:0000313" key="3">
    <source>
        <dbReference type="Proteomes" id="UP000799291"/>
    </source>
</evidence>
<protein>
    <submittedName>
        <fullName evidence="2">Uncharacterized protein</fullName>
    </submittedName>
</protein>
<evidence type="ECO:0000256" key="1">
    <source>
        <dbReference type="SAM" id="MobiDB-lite"/>
    </source>
</evidence>
<name>A0A6G1IKD5_9PLEO</name>
<sequence length="255" mass="28718">MSPHCEDRSESKPISCPHPDCSKKPPYAQRRNMTRHFTNHVSCSETCVFCSRSFSKVRQYTNHFEKCKTRNSKNINFKELSKVASKRMQFLRQKTVQELNEKSGTVQNLDNVRVGTKRKLDDAMPQSQRRGSVAEDVPNEDVPNSNSTANITTNAVLASPSVHALPQWNEHEDDHAIRASEVSTNLANTRSHMEQYAESALRAPFIDTRTLDWSHPYLMGSNGGTDSFAETMGVNMDGIDLRGSTNCNIGLTTFY</sequence>
<proteinExistence type="predicted"/>
<accession>A0A6G1IKD5</accession>
<organism evidence="2 3">
    <name type="scientific">Lentithecium fluviatile CBS 122367</name>
    <dbReference type="NCBI Taxonomy" id="1168545"/>
    <lineage>
        <taxon>Eukaryota</taxon>
        <taxon>Fungi</taxon>
        <taxon>Dikarya</taxon>
        <taxon>Ascomycota</taxon>
        <taxon>Pezizomycotina</taxon>
        <taxon>Dothideomycetes</taxon>
        <taxon>Pleosporomycetidae</taxon>
        <taxon>Pleosporales</taxon>
        <taxon>Massarineae</taxon>
        <taxon>Lentitheciaceae</taxon>
        <taxon>Lentithecium</taxon>
    </lineage>
</organism>